<accession>A0A1G2ITP2</accession>
<protein>
    <recommendedName>
        <fullName evidence="4">SHSP domain-containing protein</fullName>
    </recommendedName>
</protein>
<comment type="caution">
    <text evidence="5">The sequence shown here is derived from an EMBL/GenBank/DDBJ whole genome shotgun (WGS) entry which is preliminary data.</text>
</comment>
<dbReference type="Pfam" id="PF00011">
    <property type="entry name" value="HSP20"/>
    <property type="match status" value="1"/>
</dbReference>
<evidence type="ECO:0000313" key="6">
    <source>
        <dbReference type="Proteomes" id="UP000178650"/>
    </source>
</evidence>
<reference evidence="5 6" key="1">
    <citation type="journal article" date="2016" name="Nat. Commun.">
        <title>Thousands of microbial genomes shed light on interconnected biogeochemical processes in an aquifer system.</title>
        <authorList>
            <person name="Anantharaman K."/>
            <person name="Brown C.T."/>
            <person name="Hug L.A."/>
            <person name="Sharon I."/>
            <person name="Castelle C.J."/>
            <person name="Probst A.J."/>
            <person name="Thomas B.C."/>
            <person name="Singh A."/>
            <person name="Wilkins M.J."/>
            <person name="Karaoz U."/>
            <person name="Brodie E.L."/>
            <person name="Williams K.H."/>
            <person name="Hubbard S.S."/>
            <person name="Banfield J.F."/>
        </authorList>
    </citation>
    <scope>NUCLEOTIDE SEQUENCE [LARGE SCALE GENOMIC DNA]</scope>
</reference>
<feature type="region of interest" description="Disordered" evidence="3">
    <location>
        <begin position="1"/>
        <end position="25"/>
    </location>
</feature>
<proteinExistence type="inferred from homology"/>
<feature type="domain" description="SHSP" evidence="4">
    <location>
        <begin position="30"/>
        <end position="141"/>
    </location>
</feature>
<dbReference type="PROSITE" id="PS01031">
    <property type="entry name" value="SHSP"/>
    <property type="match status" value="1"/>
</dbReference>
<gene>
    <name evidence="5" type="ORF">A2358_02175</name>
</gene>
<dbReference type="PANTHER" id="PTHR11527">
    <property type="entry name" value="HEAT-SHOCK PROTEIN 20 FAMILY MEMBER"/>
    <property type="match status" value="1"/>
</dbReference>
<dbReference type="InterPro" id="IPR031107">
    <property type="entry name" value="Small_HSP"/>
</dbReference>
<dbReference type="SUPFAM" id="SSF49764">
    <property type="entry name" value="HSP20-like chaperones"/>
    <property type="match status" value="1"/>
</dbReference>
<evidence type="ECO:0000256" key="1">
    <source>
        <dbReference type="PROSITE-ProRule" id="PRU00285"/>
    </source>
</evidence>
<dbReference type="Proteomes" id="UP000178650">
    <property type="component" value="Unassembled WGS sequence"/>
</dbReference>
<evidence type="ECO:0000256" key="3">
    <source>
        <dbReference type="SAM" id="MobiDB-lite"/>
    </source>
</evidence>
<dbReference type="EMBL" id="MHPJ01000026">
    <property type="protein sequence ID" value="OGZ78135.1"/>
    <property type="molecule type" value="Genomic_DNA"/>
</dbReference>
<sequence>MAKKISAQGGPASGGKAEEKKEMPVGSGEIFDQEGELVVDVFETGAEFVVSSAIAGVQIKDLDISLEKDMMVIKGTRCDPHEHNDKKYFYQECYWGPFSRKIILPENIDIDKADAQMDKGVLTIKIPKNETAPNKIGIKVS</sequence>
<dbReference type="Gene3D" id="2.60.40.790">
    <property type="match status" value="1"/>
</dbReference>
<evidence type="ECO:0000256" key="2">
    <source>
        <dbReference type="RuleBase" id="RU003616"/>
    </source>
</evidence>
<dbReference type="AlphaFoldDB" id="A0A1G2ITP2"/>
<organism evidence="5 6">
    <name type="scientific">Candidatus Staskawiczbacteria bacterium RIFOXYB1_FULL_37_44</name>
    <dbReference type="NCBI Taxonomy" id="1802223"/>
    <lineage>
        <taxon>Bacteria</taxon>
        <taxon>Candidatus Staskawicziibacteriota</taxon>
    </lineage>
</organism>
<dbReference type="STRING" id="1802223.A2358_02175"/>
<dbReference type="InterPro" id="IPR008978">
    <property type="entry name" value="HSP20-like_chaperone"/>
</dbReference>
<evidence type="ECO:0000259" key="4">
    <source>
        <dbReference type="PROSITE" id="PS01031"/>
    </source>
</evidence>
<evidence type="ECO:0000313" key="5">
    <source>
        <dbReference type="EMBL" id="OGZ78135.1"/>
    </source>
</evidence>
<comment type="similarity">
    <text evidence="1 2">Belongs to the small heat shock protein (HSP20) family.</text>
</comment>
<dbReference type="InterPro" id="IPR002068">
    <property type="entry name" value="A-crystallin/Hsp20_dom"/>
</dbReference>
<dbReference type="CDD" id="cd06464">
    <property type="entry name" value="ACD_sHsps-like"/>
    <property type="match status" value="1"/>
</dbReference>
<name>A0A1G2ITP2_9BACT</name>